<proteinExistence type="predicted"/>
<name>A0A381U2H3_9ZZZZ</name>
<dbReference type="EMBL" id="UINC01005465">
    <property type="protein sequence ID" value="SVA21497.1"/>
    <property type="molecule type" value="Genomic_DNA"/>
</dbReference>
<reference evidence="1" key="1">
    <citation type="submission" date="2018-05" db="EMBL/GenBank/DDBJ databases">
        <authorList>
            <person name="Lanie J.A."/>
            <person name="Ng W.-L."/>
            <person name="Kazmierczak K.M."/>
            <person name="Andrzejewski T.M."/>
            <person name="Davidsen T.M."/>
            <person name="Wayne K.J."/>
            <person name="Tettelin H."/>
            <person name="Glass J.I."/>
            <person name="Rusch D."/>
            <person name="Podicherti R."/>
            <person name="Tsui H.-C.T."/>
            <person name="Winkler M.E."/>
        </authorList>
    </citation>
    <scope>NUCLEOTIDE SEQUENCE</scope>
</reference>
<organism evidence="1">
    <name type="scientific">marine metagenome</name>
    <dbReference type="NCBI Taxonomy" id="408172"/>
    <lineage>
        <taxon>unclassified sequences</taxon>
        <taxon>metagenomes</taxon>
        <taxon>ecological metagenomes</taxon>
    </lineage>
</organism>
<sequence>MDVWLLSSAYLTGLIMPDVYRICQPLLVGFIDCLGRDAVYDAESAVATNVVVDWSLLPWDPANRHEFVELGPLDHISLVTVIGVADAFLESC</sequence>
<gene>
    <name evidence="1" type="ORF">METZ01_LOCUS74351</name>
</gene>
<accession>A0A381U2H3</accession>
<dbReference type="AlphaFoldDB" id="A0A381U2H3"/>
<evidence type="ECO:0000313" key="1">
    <source>
        <dbReference type="EMBL" id="SVA21497.1"/>
    </source>
</evidence>
<protein>
    <submittedName>
        <fullName evidence="1">Uncharacterized protein</fullName>
    </submittedName>
</protein>